<feature type="region of interest" description="Disordered" evidence="1">
    <location>
        <begin position="19"/>
        <end position="143"/>
    </location>
</feature>
<dbReference type="EMBL" id="NCKW01009854">
    <property type="protein sequence ID" value="POM65879.1"/>
    <property type="molecule type" value="Genomic_DNA"/>
</dbReference>
<keyword evidence="5" id="KW-1185">Reference proteome</keyword>
<feature type="compositionally biased region" description="Low complexity" evidence="1">
    <location>
        <begin position="75"/>
        <end position="90"/>
    </location>
</feature>
<organism evidence="4 5">
    <name type="scientific">Phytophthora palmivora</name>
    <dbReference type="NCBI Taxonomy" id="4796"/>
    <lineage>
        <taxon>Eukaryota</taxon>
        <taxon>Sar</taxon>
        <taxon>Stramenopiles</taxon>
        <taxon>Oomycota</taxon>
        <taxon>Peronosporomycetes</taxon>
        <taxon>Peronosporales</taxon>
        <taxon>Peronosporaceae</taxon>
        <taxon>Phytophthora</taxon>
    </lineage>
</organism>
<proteinExistence type="predicted"/>
<dbReference type="Pfam" id="PF23128">
    <property type="entry name" value="YbjQ_4"/>
    <property type="match status" value="1"/>
</dbReference>
<dbReference type="GO" id="GO:0065002">
    <property type="term" value="P:intracellular protein transmembrane transport"/>
    <property type="evidence" value="ECO:0007669"/>
    <property type="project" value="TreeGrafter"/>
</dbReference>
<evidence type="ECO:0000313" key="5">
    <source>
        <dbReference type="Proteomes" id="UP000237271"/>
    </source>
</evidence>
<feature type="domain" description="C2CD5 C-terminal" evidence="3">
    <location>
        <begin position="361"/>
        <end position="453"/>
    </location>
</feature>
<dbReference type="Proteomes" id="UP000237271">
    <property type="component" value="Unassembled WGS sequence"/>
</dbReference>
<dbReference type="GO" id="GO:0072659">
    <property type="term" value="P:protein localization to plasma membrane"/>
    <property type="evidence" value="ECO:0007669"/>
    <property type="project" value="TreeGrafter"/>
</dbReference>
<dbReference type="GO" id="GO:0031340">
    <property type="term" value="P:positive regulation of vesicle fusion"/>
    <property type="evidence" value="ECO:0007669"/>
    <property type="project" value="TreeGrafter"/>
</dbReference>
<feature type="domain" description="C2" evidence="2">
    <location>
        <begin position="173"/>
        <end position="266"/>
    </location>
</feature>
<accession>A0A2P4XK61</accession>
<dbReference type="GO" id="GO:0005886">
    <property type="term" value="C:plasma membrane"/>
    <property type="evidence" value="ECO:0007669"/>
    <property type="project" value="TreeGrafter"/>
</dbReference>
<dbReference type="InterPro" id="IPR057815">
    <property type="entry name" value="C2CD5_C"/>
</dbReference>
<feature type="compositionally biased region" description="Polar residues" evidence="1">
    <location>
        <begin position="293"/>
        <end position="303"/>
    </location>
</feature>
<name>A0A2P4XK61_9STRA</name>
<dbReference type="Pfam" id="PF23028">
    <property type="entry name" value="YbjQ_3"/>
    <property type="match status" value="1"/>
</dbReference>
<feature type="non-terminal residue" evidence="4">
    <location>
        <position position="1"/>
    </location>
</feature>
<dbReference type="PANTHER" id="PTHR37412">
    <property type="entry name" value="C2 DOMAIN-CONTAINING PROTEIN 5"/>
    <property type="match status" value="1"/>
</dbReference>
<evidence type="ECO:0000313" key="4">
    <source>
        <dbReference type="EMBL" id="POM65879.1"/>
    </source>
</evidence>
<dbReference type="GO" id="GO:0090314">
    <property type="term" value="P:positive regulation of protein targeting to membrane"/>
    <property type="evidence" value="ECO:0007669"/>
    <property type="project" value="TreeGrafter"/>
</dbReference>
<sequence>LHRDQVCIVQPEFEYYVGGRSARSQLQASTSLSSDQDDESGKGSKRQYLSAQSRTSARRARRRQLPHTSSDDGITGQTTTHVDTTATPDTLATQEGDCATTPTGGSGTPPAPASQTSLDNDSKTLSSSSESSSESEEEPFIDGFSDSKETFVLEIDDETDEDLMSVLLEQELPEGIYMCNTDRLPGDFTPGENVHLIVSMKRVEWDEDRMRDTRLNELLSVVFKELFASLLFKVRSYAPCAICGLKTRVAVASETMLEVVLSGMAVLERNWEDPLENLLNSAAMALEMEKTQVDSPKASSTSPAVHDIPLSGGSSPSKLHIQVPPPTRSFSHFRVSSNLTPGSGFNATAAPTPYGREWIELTPLGYIPGAHVIRYLGRVTLHFIKESWTVRESGGLGAFYHLFLSEAIAIVRAHVRSLGGNAMLTFRLVPIESSQLYRNQVYNMISITGDVVMIEREVDSNIAYPPNYWGSKSSHAAELSSLDDAFASTTIKDSDNSVP</sequence>
<dbReference type="InterPro" id="IPR056430">
    <property type="entry name" value="C2CD5_YbjQ-like_dom"/>
</dbReference>
<dbReference type="GO" id="GO:0010828">
    <property type="term" value="P:positive regulation of D-glucose transmembrane transport"/>
    <property type="evidence" value="ECO:0007669"/>
    <property type="project" value="TreeGrafter"/>
</dbReference>
<dbReference type="GO" id="GO:0005509">
    <property type="term" value="F:calcium ion binding"/>
    <property type="evidence" value="ECO:0007669"/>
    <property type="project" value="TreeGrafter"/>
</dbReference>
<dbReference type="InterPro" id="IPR038983">
    <property type="entry name" value="C2CD5"/>
</dbReference>
<feature type="compositionally biased region" description="Polar residues" evidence="1">
    <location>
        <begin position="22"/>
        <end position="34"/>
    </location>
</feature>
<feature type="region of interest" description="Disordered" evidence="1">
    <location>
        <begin position="292"/>
        <end position="317"/>
    </location>
</feature>
<dbReference type="OrthoDB" id="419768at2759"/>
<dbReference type="GO" id="GO:0005544">
    <property type="term" value="F:calcium-dependent phospholipid binding"/>
    <property type="evidence" value="ECO:0007669"/>
    <property type="project" value="InterPro"/>
</dbReference>
<dbReference type="PANTHER" id="PTHR37412:SF2">
    <property type="entry name" value="C2 DOMAIN-CONTAINING PROTEIN 5"/>
    <property type="match status" value="1"/>
</dbReference>
<evidence type="ECO:0000259" key="2">
    <source>
        <dbReference type="Pfam" id="PF23028"/>
    </source>
</evidence>
<feature type="compositionally biased region" description="Basic residues" evidence="1">
    <location>
        <begin position="56"/>
        <end position="65"/>
    </location>
</feature>
<dbReference type="AlphaFoldDB" id="A0A2P4XK61"/>
<comment type="caution">
    <text evidence="4">The sequence shown here is derived from an EMBL/GenBank/DDBJ whole genome shotgun (WGS) entry which is preliminary data.</text>
</comment>
<feature type="compositionally biased region" description="Polar residues" evidence="1">
    <location>
        <begin position="115"/>
        <end position="125"/>
    </location>
</feature>
<evidence type="ECO:0000259" key="3">
    <source>
        <dbReference type="Pfam" id="PF23128"/>
    </source>
</evidence>
<evidence type="ECO:0000256" key="1">
    <source>
        <dbReference type="SAM" id="MobiDB-lite"/>
    </source>
</evidence>
<gene>
    <name evidence="4" type="ORF">PHPALM_18339</name>
</gene>
<protein>
    <submittedName>
        <fullName evidence="4">Uncharacterized protein</fullName>
    </submittedName>
</protein>
<reference evidence="4 5" key="1">
    <citation type="journal article" date="2017" name="Genome Biol. Evol.">
        <title>Phytophthora megakarya and P. palmivora, closely related causal agents of cacao black pod rot, underwent increases in genome sizes and gene numbers by different mechanisms.</title>
        <authorList>
            <person name="Ali S.S."/>
            <person name="Shao J."/>
            <person name="Lary D.J."/>
            <person name="Kronmiller B."/>
            <person name="Shen D."/>
            <person name="Strem M.D."/>
            <person name="Amoako-Attah I."/>
            <person name="Akrofi A.Y."/>
            <person name="Begoude B.A."/>
            <person name="Ten Hoopen G.M."/>
            <person name="Coulibaly K."/>
            <person name="Kebe B.I."/>
            <person name="Melnick R.L."/>
            <person name="Guiltinan M.J."/>
            <person name="Tyler B.M."/>
            <person name="Meinhardt L.W."/>
            <person name="Bailey B.A."/>
        </authorList>
    </citation>
    <scope>NUCLEOTIDE SEQUENCE [LARGE SCALE GENOMIC DNA]</scope>
    <source>
        <strain evidence="5">sbr112.9</strain>
    </source>
</reference>